<dbReference type="EMBL" id="JAAGBB010000006">
    <property type="protein sequence ID" value="MBR0664124.1"/>
    <property type="molecule type" value="Genomic_DNA"/>
</dbReference>
<comment type="caution">
    <text evidence="2">The sequence shown here is derived from an EMBL/GenBank/DDBJ whole genome shotgun (WGS) entry which is preliminary data.</text>
</comment>
<evidence type="ECO:0000256" key="1">
    <source>
        <dbReference type="SAM" id="SignalP"/>
    </source>
</evidence>
<evidence type="ECO:0000313" key="3">
    <source>
        <dbReference type="Proteomes" id="UP001196870"/>
    </source>
</evidence>
<evidence type="ECO:0000313" key="2">
    <source>
        <dbReference type="EMBL" id="MBR0664124.1"/>
    </source>
</evidence>
<feature type="signal peptide" evidence="1">
    <location>
        <begin position="1"/>
        <end position="18"/>
    </location>
</feature>
<reference evidence="3" key="1">
    <citation type="journal article" date="2021" name="Syst. Appl. Microbiol.">
        <title>Roseomonas hellenica sp. nov., isolated from roots of wild-growing Alkanna tinctoria.</title>
        <authorList>
            <person name="Rat A."/>
            <person name="Naranjo H.D."/>
            <person name="Lebbe L."/>
            <person name="Cnockaert M."/>
            <person name="Krigas N."/>
            <person name="Grigoriadou K."/>
            <person name="Maloupa E."/>
            <person name="Willems A."/>
        </authorList>
    </citation>
    <scope>NUCLEOTIDE SEQUENCE [LARGE SCALE GENOMIC DNA]</scope>
    <source>
        <strain evidence="3">LMG 31523</strain>
    </source>
</reference>
<dbReference type="Proteomes" id="UP001196870">
    <property type="component" value="Unassembled WGS sequence"/>
</dbReference>
<name>A0ABS5EV11_9PROT</name>
<feature type="chain" id="PRO_5045364021" evidence="1">
    <location>
        <begin position="19"/>
        <end position="308"/>
    </location>
</feature>
<sequence length="308" mass="33090">MTRILLLAALLLATPALCQVLHDAGRAGRIEQYRPQSGEDDRAALRLRRTGQVVWQARSRGFEAMPALRGEPRIHAFSGWSGGAYCCWTLETFIHTPRGIVHAGSIALGKRSPERIRLQRDGETVIRVADAAHDFWDYVGSLGADIGPPVPYVLDRQRMAPDAAAMRQTPDAAIGPGCAPLWNPASFPQEPPATPGYASLAEAVASLRAADWSRFEPGRPHPATEAARLALCLIYAGQVAAVPQILAGFPDAKAALRSATERQIAARIACSPLAPTLRRLNPENALILAPCQPRNPDQTAVSAALERG</sequence>
<keyword evidence="1" id="KW-0732">Signal</keyword>
<keyword evidence="3" id="KW-1185">Reference proteome</keyword>
<gene>
    <name evidence="2" type="ORF">GXW71_07120</name>
</gene>
<accession>A0ABS5EV11</accession>
<proteinExistence type="predicted"/>
<protein>
    <submittedName>
        <fullName evidence="2">Uncharacterized protein</fullName>
    </submittedName>
</protein>
<organism evidence="2 3">
    <name type="scientific">Plastoroseomonas hellenica</name>
    <dbReference type="NCBI Taxonomy" id="2687306"/>
    <lineage>
        <taxon>Bacteria</taxon>
        <taxon>Pseudomonadati</taxon>
        <taxon>Pseudomonadota</taxon>
        <taxon>Alphaproteobacteria</taxon>
        <taxon>Acetobacterales</taxon>
        <taxon>Acetobacteraceae</taxon>
        <taxon>Plastoroseomonas</taxon>
    </lineage>
</organism>
<dbReference type="RefSeq" id="WP_211851715.1">
    <property type="nucleotide sequence ID" value="NZ_JAAGBB010000006.1"/>
</dbReference>